<evidence type="ECO:0000256" key="6">
    <source>
        <dbReference type="ARBA" id="ARBA00023136"/>
    </source>
</evidence>
<dbReference type="CDD" id="cd17321">
    <property type="entry name" value="MFS_MMR_MDR_like"/>
    <property type="match status" value="1"/>
</dbReference>
<evidence type="ECO:0000259" key="8">
    <source>
        <dbReference type="PROSITE" id="PS50850"/>
    </source>
</evidence>
<evidence type="ECO:0000256" key="3">
    <source>
        <dbReference type="ARBA" id="ARBA00022475"/>
    </source>
</evidence>
<evidence type="ECO:0000256" key="4">
    <source>
        <dbReference type="ARBA" id="ARBA00022692"/>
    </source>
</evidence>
<keyword evidence="6 7" id="KW-0472">Membrane</keyword>
<keyword evidence="4 7" id="KW-0812">Transmembrane</keyword>
<comment type="subcellular location">
    <subcellularLocation>
        <location evidence="1">Cell membrane</location>
        <topology evidence="1">Multi-pass membrane protein</topology>
    </subcellularLocation>
</comment>
<gene>
    <name evidence="9" type="ORF">EH244_08220</name>
</gene>
<evidence type="ECO:0000256" key="2">
    <source>
        <dbReference type="ARBA" id="ARBA00022448"/>
    </source>
</evidence>
<dbReference type="EMBL" id="RQXU01000003">
    <property type="protein sequence ID" value="RRH90713.1"/>
    <property type="molecule type" value="Genomic_DNA"/>
</dbReference>
<feature type="domain" description="Major facilitator superfamily (MFS) profile" evidence="8">
    <location>
        <begin position="33"/>
        <end position="525"/>
    </location>
</feature>
<keyword evidence="3" id="KW-1003">Cell membrane</keyword>
<evidence type="ECO:0000256" key="5">
    <source>
        <dbReference type="ARBA" id="ARBA00022989"/>
    </source>
</evidence>
<feature type="transmembrane region" description="Helical" evidence="7">
    <location>
        <begin position="185"/>
        <end position="204"/>
    </location>
</feature>
<dbReference type="Proteomes" id="UP000271590">
    <property type="component" value="Unassembled WGS sequence"/>
</dbReference>
<evidence type="ECO:0000256" key="7">
    <source>
        <dbReference type="SAM" id="Phobius"/>
    </source>
</evidence>
<feature type="transmembrane region" description="Helical" evidence="7">
    <location>
        <begin position="251"/>
        <end position="268"/>
    </location>
</feature>
<dbReference type="RefSeq" id="WP_124957902.1">
    <property type="nucleotide sequence ID" value="NZ_RQXU01000003.1"/>
</dbReference>
<feature type="transmembrane region" description="Helical" evidence="7">
    <location>
        <begin position="421"/>
        <end position="442"/>
    </location>
</feature>
<protein>
    <submittedName>
        <fullName evidence="9">DHA2 family efflux MFS transporter permease subunit</fullName>
    </submittedName>
</protein>
<dbReference type="PANTHER" id="PTHR42718">
    <property type="entry name" value="MAJOR FACILITATOR SUPERFAMILY MULTIDRUG TRANSPORTER MFSC"/>
    <property type="match status" value="1"/>
</dbReference>
<feature type="transmembrane region" description="Helical" evidence="7">
    <location>
        <begin position="377"/>
        <end position="400"/>
    </location>
</feature>
<feature type="transmembrane region" description="Helical" evidence="7">
    <location>
        <begin position="216"/>
        <end position="239"/>
    </location>
</feature>
<dbReference type="AlphaFoldDB" id="A0A3P3EWJ4"/>
<feature type="transmembrane region" description="Helical" evidence="7">
    <location>
        <begin position="289"/>
        <end position="308"/>
    </location>
</feature>
<name>A0A3P3EWJ4_9BURK</name>
<reference evidence="9 10" key="1">
    <citation type="submission" date="2018-11" db="EMBL/GenBank/DDBJ databases">
        <title>The genome of Variovorax sp T529.</title>
        <authorList>
            <person name="Gao J."/>
        </authorList>
    </citation>
    <scope>NUCLEOTIDE SEQUENCE [LARGE SCALE GENOMIC DNA]</scope>
    <source>
        <strain evidence="9 10">T529</strain>
    </source>
</reference>
<dbReference type="PANTHER" id="PTHR42718:SF42">
    <property type="entry name" value="EXPORT PROTEIN"/>
    <property type="match status" value="1"/>
</dbReference>
<keyword evidence="2" id="KW-0813">Transport</keyword>
<dbReference type="GO" id="GO:0022857">
    <property type="term" value="F:transmembrane transporter activity"/>
    <property type="evidence" value="ECO:0007669"/>
    <property type="project" value="InterPro"/>
</dbReference>
<sequence length="539" mass="54525">MAQIGKAPCDNALILHGPHAQEGACAEASKPWVLAAAIVGSSMAFIDGTVVNVALPAIQAELRATAFQAQWVVESYALLLAALLLVGGALGDHFGRRRIFAIGVGIFAVASVACGLSGSVQQLIAARAVQGVGAALLVPGSLALISAAFPEKERGKAIGIWSGFSGITAAAGPVLGGFLVDHFSWAWAFLINVPMALLVLWIAWRHVPESRGSSASGGLDLVGALLATAGLGGIVYAFIEAPTQHWSSPAVLAALGIGIVGSAGFIAAERRARTPMLPLALLRIGNFSGANLLTLLLYAALGGGLYFFPLNLIQVQGYSATVAGAALLPFILIMFALSGWAGQLVDRFGPRLPLVIGPAIAAVGFALFAVPGVEASYWRGFFPAVVVLGFGMTVTVAPLTTTVMNAVGPEQAGVASGVNNAVSRAAAVLAIAVFGVVMAWAFDGALAQSLRGMGASPEATAFLEGERSKLAGAALPPGVDAATAAALKKAVAESFVAGFRWVMLLSAGLAVLSALSAWLMIGGGAAPAAGAAPDRHRTG</sequence>
<feature type="transmembrane region" description="Helical" evidence="7">
    <location>
        <begin position="320"/>
        <end position="340"/>
    </location>
</feature>
<dbReference type="PROSITE" id="PS50850">
    <property type="entry name" value="MFS"/>
    <property type="match status" value="1"/>
</dbReference>
<dbReference type="NCBIfam" id="TIGR00711">
    <property type="entry name" value="efflux_EmrB"/>
    <property type="match status" value="1"/>
</dbReference>
<feature type="transmembrane region" description="Helical" evidence="7">
    <location>
        <begin position="157"/>
        <end position="179"/>
    </location>
</feature>
<feature type="transmembrane region" description="Helical" evidence="7">
    <location>
        <begin position="501"/>
        <end position="521"/>
    </location>
</feature>
<evidence type="ECO:0000256" key="1">
    <source>
        <dbReference type="ARBA" id="ARBA00004651"/>
    </source>
</evidence>
<evidence type="ECO:0000313" key="10">
    <source>
        <dbReference type="Proteomes" id="UP000271590"/>
    </source>
</evidence>
<dbReference type="Gene3D" id="1.20.1250.20">
    <property type="entry name" value="MFS general substrate transporter like domains"/>
    <property type="match status" value="1"/>
</dbReference>
<organism evidence="9 10">
    <name type="scientific">Variovorax beijingensis</name>
    <dbReference type="NCBI Taxonomy" id="2496117"/>
    <lineage>
        <taxon>Bacteria</taxon>
        <taxon>Pseudomonadati</taxon>
        <taxon>Pseudomonadota</taxon>
        <taxon>Betaproteobacteria</taxon>
        <taxon>Burkholderiales</taxon>
        <taxon>Comamonadaceae</taxon>
        <taxon>Variovorax</taxon>
    </lineage>
</organism>
<feature type="transmembrane region" description="Helical" evidence="7">
    <location>
        <begin position="75"/>
        <end position="92"/>
    </location>
</feature>
<evidence type="ECO:0000313" key="9">
    <source>
        <dbReference type="EMBL" id="RRH90713.1"/>
    </source>
</evidence>
<keyword evidence="5 7" id="KW-1133">Transmembrane helix</keyword>
<dbReference type="Pfam" id="PF07690">
    <property type="entry name" value="MFS_1"/>
    <property type="match status" value="1"/>
</dbReference>
<dbReference type="Gene3D" id="1.20.1720.10">
    <property type="entry name" value="Multidrug resistance protein D"/>
    <property type="match status" value="1"/>
</dbReference>
<feature type="transmembrane region" description="Helical" evidence="7">
    <location>
        <begin position="99"/>
        <end position="118"/>
    </location>
</feature>
<dbReference type="InterPro" id="IPR020846">
    <property type="entry name" value="MFS_dom"/>
</dbReference>
<accession>A0A3P3EWJ4</accession>
<dbReference type="SUPFAM" id="SSF103473">
    <property type="entry name" value="MFS general substrate transporter"/>
    <property type="match status" value="1"/>
</dbReference>
<feature type="transmembrane region" description="Helical" evidence="7">
    <location>
        <begin position="352"/>
        <end position="371"/>
    </location>
</feature>
<feature type="transmembrane region" description="Helical" evidence="7">
    <location>
        <begin position="32"/>
        <end position="55"/>
    </location>
</feature>
<dbReference type="InterPro" id="IPR036259">
    <property type="entry name" value="MFS_trans_sf"/>
</dbReference>
<dbReference type="InterPro" id="IPR004638">
    <property type="entry name" value="EmrB-like"/>
</dbReference>
<dbReference type="PRINTS" id="PR01036">
    <property type="entry name" value="TCRTETB"/>
</dbReference>
<proteinExistence type="predicted"/>
<dbReference type="InterPro" id="IPR011701">
    <property type="entry name" value="MFS"/>
</dbReference>
<comment type="caution">
    <text evidence="9">The sequence shown here is derived from an EMBL/GenBank/DDBJ whole genome shotgun (WGS) entry which is preliminary data.</text>
</comment>
<feature type="transmembrane region" description="Helical" evidence="7">
    <location>
        <begin position="124"/>
        <end position="145"/>
    </location>
</feature>
<dbReference type="GO" id="GO:0005886">
    <property type="term" value="C:plasma membrane"/>
    <property type="evidence" value="ECO:0007669"/>
    <property type="project" value="UniProtKB-SubCell"/>
</dbReference>